<evidence type="ECO:0000256" key="1">
    <source>
        <dbReference type="ARBA" id="ARBA00004245"/>
    </source>
</evidence>
<reference evidence="5" key="1">
    <citation type="submission" date="2025-08" db="UniProtKB">
        <authorList>
            <consortium name="Ensembl"/>
        </authorList>
    </citation>
    <scope>IDENTIFICATION</scope>
</reference>
<sequence length="96" mass="10974">MGIKNEKALNLVNLISDNYLESYNTDTFQKVETFNKSEYILTASGNIVCKESILCGMKNIHMIGKSIIKQNVILRVLSFTNYPLFLSFLSHIVIFH</sequence>
<comment type="subcellular location">
    <subcellularLocation>
        <location evidence="1">Cytoplasm</location>
        <location evidence="1">Cytoskeleton</location>
    </subcellularLocation>
</comment>
<proteinExistence type="predicted"/>
<keyword evidence="3" id="KW-0206">Cytoskeleton</keyword>
<keyword evidence="4" id="KW-1133">Transmembrane helix</keyword>
<name>A0A8C9GSB7_9PRIM</name>
<dbReference type="PANTHER" id="PTHR46126:SF1">
    <property type="entry name" value="DYNACTIN SUBUNIT 5"/>
    <property type="match status" value="1"/>
</dbReference>
<evidence type="ECO:0000256" key="3">
    <source>
        <dbReference type="ARBA" id="ARBA00023212"/>
    </source>
</evidence>
<keyword evidence="6" id="KW-1185">Reference proteome</keyword>
<dbReference type="GO" id="GO:0005869">
    <property type="term" value="C:dynactin complex"/>
    <property type="evidence" value="ECO:0007669"/>
    <property type="project" value="TreeGrafter"/>
</dbReference>
<reference evidence="5" key="2">
    <citation type="submission" date="2025-09" db="UniProtKB">
        <authorList>
            <consortium name="Ensembl"/>
        </authorList>
    </citation>
    <scope>IDENTIFICATION</scope>
</reference>
<dbReference type="PANTHER" id="PTHR46126">
    <property type="entry name" value="DYNACTIN SUBUNIT 5"/>
    <property type="match status" value="1"/>
</dbReference>
<keyword evidence="4" id="KW-0812">Transmembrane</keyword>
<evidence type="ECO:0000313" key="6">
    <source>
        <dbReference type="Proteomes" id="UP000694416"/>
    </source>
</evidence>
<keyword evidence="2" id="KW-0963">Cytoplasm</keyword>
<dbReference type="Proteomes" id="UP000694416">
    <property type="component" value="Unplaced"/>
</dbReference>
<evidence type="ECO:0000256" key="2">
    <source>
        <dbReference type="ARBA" id="ARBA00022490"/>
    </source>
</evidence>
<accession>A0A8C9GSB7</accession>
<dbReference type="AlphaFoldDB" id="A0A8C9GSB7"/>
<protein>
    <submittedName>
        <fullName evidence="5">Uncharacterized protein</fullName>
    </submittedName>
</protein>
<organism evidence="5 6">
    <name type="scientific">Piliocolobus tephrosceles</name>
    <name type="common">Ugandan red Colobus</name>
    <dbReference type="NCBI Taxonomy" id="591936"/>
    <lineage>
        <taxon>Eukaryota</taxon>
        <taxon>Metazoa</taxon>
        <taxon>Chordata</taxon>
        <taxon>Craniata</taxon>
        <taxon>Vertebrata</taxon>
        <taxon>Euteleostomi</taxon>
        <taxon>Mammalia</taxon>
        <taxon>Eutheria</taxon>
        <taxon>Euarchontoglires</taxon>
        <taxon>Primates</taxon>
        <taxon>Haplorrhini</taxon>
        <taxon>Catarrhini</taxon>
        <taxon>Cercopithecidae</taxon>
        <taxon>Colobinae</taxon>
        <taxon>Piliocolobus</taxon>
    </lineage>
</organism>
<dbReference type="InterPro" id="IPR047125">
    <property type="entry name" value="DCTN5"/>
</dbReference>
<keyword evidence="4" id="KW-0472">Membrane</keyword>
<feature type="transmembrane region" description="Helical" evidence="4">
    <location>
        <begin position="72"/>
        <end position="94"/>
    </location>
</feature>
<evidence type="ECO:0000313" key="5">
    <source>
        <dbReference type="Ensembl" id="ENSPTEP00000009757.1"/>
    </source>
</evidence>
<dbReference type="Ensembl" id="ENSPTET00000014835.1">
    <property type="protein sequence ID" value="ENSPTEP00000009757.1"/>
    <property type="gene ID" value="ENSPTEG00000011083.1"/>
</dbReference>
<evidence type="ECO:0000256" key="4">
    <source>
        <dbReference type="SAM" id="Phobius"/>
    </source>
</evidence>